<dbReference type="SUPFAM" id="SSF50978">
    <property type="entry name" value="WD40 repeat-like"/>
    <property type="match status" value="1"/>
</dbReference>
<dbReference type="Proteomes" id="UP001626550">
    <property type="component" value="Unassembled WGS sequence"/>
</dbReference>
<evidence type="ECO:0000256" key="4">
    <source>
        <dbReference type="ARBA" id="ARBA00022737"/>
    </source>
</evidence>
<dbReference type="AlphaFoldDB" id="A0ABD2QHH5"/>
<keyword evidence="5" id="KW-0156">Chromatin regulator</keyword>
<dbReference type="PROSITE" id="PS50082">
    <property type="entry name" value="WD_REPEATS_2"/>
    <property type="match status" value="4"/>
</dbReference>
<feature type="repeat" description="WD" evidence="7">
    <location>
        <begin position="76"/>
        <end position="117"/>
    </location>
</feature>
<protein>
    <submittedName>
        <fullName evidence="9">CCR4-Not complex caf1 ribonuclease subunit Caf1</fullName>
    </submittedName>
</protein>
<dbReference type="InterPro" id="IPR022052">
    <property type="entry name" value="Histone-bd_RBBP4-like_N"/>
</dbReference>
<proteinExistence type="inferred from homology"/>
<dbReference type="PROSITE" id="PS00678">
    <property type="entry name" value="WD_REPEATS_1"/>
    <property type="match status" value="2"/>
</dbReference>
<feature type="repeat" description="WD" evidence="7">
    <location>
        <begin position="171"/>
        <end position="213"/>
    </location>
</feature>
<reference evidence="9 10" key="1">
    <citation type="submission" date="2024-11" db="EMBL/GenBank/DDBJ databases">
        <title>Adaptive evolution of stress response genes in parasites aligns with host niche diversity.</title>
        <authorList>
            <person name="Hahn C."/>
            <person name="Resl P."/>
        </authorList>
    </citation>
    <scope>NUCLEOTIDE SEQUENCE [LARGE SCALE GENOMIC DNA]</scope>
    <source>
        <strain evidence="9">EGGRZ-B1_66</strain>
        <tissue evidence="9">Body</tissue>
    </source>
</reference>
<keyword evidence="3 7" id="KW-0853">WD repeat</keyword>
<dbReference type="GO" id="GO:0006325">
    <property type="term" value="P:chromatin organization"/>
    <property type="evidence" value="ECO:0007669"/>
    <property type="project" value="UniProtKB-KW"/>
</dbReference>
<dbReference type="PANTHER" id="PTHR22850">
    <property type="entry name" value="WD40 REPEAT FAMILY"/>
    <property type="match status" value="1"/>
</dbReference>
<gene>
    <name evidence="9" type="primary">CAF1_1</name>
    <name evidence="9" type="ORF">Ciccas_002323</name>
</gene>
<keyword evidence="6" id="KW-0539">Nucleus</keyword>
<comment type="caution">
    <text evidence="9">The sequence shown here is derived from an EMBL/GenBank/DDBJ whole genome shotgun (WGS) entry which is preliminary data.</text>
</comment>
<sequence length="323" mass="37626">MVDENYDEETEYSNWKQNAVLLYDFLRCNRIDWPSMTCEWIYSEKDEVDKIIIGTTTPPDVYVYDTHRFTRRPLRLVGQRKEGYGISWRRDAEQLLTASYDGCVYLWNIDIHQDEASVNYTTIFRAHTKEVGGVDWNKKSDSIFASVGDDKNLFLWDTRVSRSNEPVNQVKDAHDDAINCVAFHPNYDNFLVTAGVDKMILVWDTRNLSKELSVLEGHDTQVNVLRWCPHKDSVLASSSENRILIWDLERAGETQTSEDIKCGIPQLIFSHAGHQEQIYDFAWSPRKMWEMCSTSNDSIVQLWKPQEDVVNFDADIEFDLEID</sequence>
<evidence type="ECO:0000313" key="10">
    <source>
        <dbReference type="Proteomes" id="UP001626550"/>
    </source>
</evidence>
<evidence type="ECO:0000313" key="9">
    <source>
        <dbReference type="EMBL" id="KAL3319000.1"/>
    </source>
</evidence>
<evidence type="ECO:0000256" key="7">
    <source>
        <dbReference type="PROSITE-ProRule" id="PRU00221"/>
    </source>
</evidence>
<dbReference type="SMART" id="SM00320">
    <property type="entry name" value="WD40"/>
    <property type="match status" value="5"/>
</dbReference>
<dbReference type="Pfam" id="PF12265">
    <property type="entry name" value="CAF1C_H4-bd"/>
    <property type="match status" value="1"/>
</dbReference>
<dbReference type="GO" id="GO:0005634">
    <property type="term" value="C:nucleus"/>
    <property type="evidence" value="ECO:0007669"/>
    <property type="project" value="UniProtKB-SubCell"/>
</dbReference>
<comment type="similarity">
    <text evidence="2">Belongs to the WD repeat RBAP46/RBAP48/MSI1 family.</text>
</comment>
<evidence type="ECO:0000256" key="1">
    <source>
        <dbReference type="ARBA" id="ARBA00004123"/>
    </source>
</evidence>
<feature type="repeat" description="WD" evidence="7">
    <location>
        <begin position="215"/>
        <end position="256"/>
    </location>
</feature>
<evidence type="ECO:0000256" key="2">
    <source>
        <dbReference type="ARBA" id="ARBA00009341"/>
    </source>
</evidence>
<dbReference type="Pfam" id="PF00400">
    <property type="entry name" value="WD40"/>
    <property type="match status" value="5"/>
</dbReference>
<evidence type="ECO:0000256" key="5">
    <source>
        <dbReference type="ARBA" id="ARBA00022853"/>
    </source>
</evidence>
<keyword evidence="10" id="KW-1185">Reference proteome</keyword>
<comment type="subcellular location">
    <subcellularLocation>
        <location evidence="1">Nucleus</location>
    </subcellularLocation>
</comment>
<evidence type="ECO:0000256" key="3">
    <source>
        <dbReference type="ARBA" id="ARBA00022574"/>
    </source>
</evidence>
<keyword evidence="4" id="KW-0677">Repeat</keyword>
<dbReference type="EMBL" id="JBJKFK010000180">
    <property type="protein sequence ID" value="KAL3319000.1"/>
    <property type="molecule type" value="Genomic_DNA"/>
</dbReference>
<accession>A0ABD2QHH5</accession>
<dbReference type="PROSITE" id="PS50294">
    <property type="entry name" value="WD_REPEATS_REGION"/>
    <property type="match status" value="3"/>
</dbReference>
<evidence type="ECO:0000256" key="6">
    <source>
        <dbReference type="ARBA" id="ARBA00023242"/>
    </source>
</evidence>
<name>A0ABD2QHH5_9PLAT</name>
<dbReference type="InterPro" id="IPR015943">
    <property type="entry name" value="WD40/YVTN_repeat-like_dom_sf"/>
</dbReference>
<feature type="repeat" description="WD" evidence="7">
    <location>
        <begin position="124"/>
        <end position="166"/>
    </location>
</feature>
<dbReference type="InterPro" id="IPR001680">
    <property type="entry name" value="WD40_rpt"/>
</dbReference>
<feature type="domain" description="Histone-binding protein RBBP4-like N-terminal" evidence="8">
    <location>
        <begin position="11"/>
        <end position="57"/>
    </location>
</feature>
<dbReference type="Gene3D" id="2.130.10.10">
    <property type="entry name" value="YVTN repeat-like/Quinoprotein amine dehydrogenase"/>
    <property type="match status" value="1"/>
</dbReference>
<dbReference type="InterPro" id="IPR050459">
    <property type="entry name" value="WD_repeat_RBAP46/RBAP48/MSI1"/>
</dbReference>
<dbReference type="InterPro" id="IPR036322">
    <property type="entry name" value="WD40_repeat_dom_sf"/>
</dbReference>
<organism evidence="9 10">
    <name type="scientific">Cichlidogyrus casuarinus</name>
    <dbReference type="NCBI Taxonomy" id="1844966"/>
    <lineage>
        <taxon>Eukaryota</taxon>
        <taxon>Metazoa</taxon>
        <taxon>Spiralia</taxon>
        <taxon>Lophotrochozoa</taxon>
        <taxon>Platyhelminthes</taxon>
        <taxon>Monogenea</taxon>
        <taxon>Monopisthocotylea</taxon>
        <taxon>Dactylogyridea</taxon>
        <taxon>Ancyrocephalidae</taxon>
        <taxon>Cichlidogyrus</taxon>
    </lineage>
</organism>
<dbReference type="InterPro" id="IPR019775">
    <property type="entry name" value="WD40_repeat_CS"/>
</dbReference>
<evidence type="ECO:0000259" key="8">
    <source>
        <dbReference type="Pfam" id="PF12265"/>
    </source>
</evidence>